<dbReference type="PANTHER" id="PTHR13389">
    <property type="entry name" value="PUMILIO HOMOLOG 3"/>
    <property type="match status" value="1"/>
</dbReference>
<dbReference type="GO" id="GO:0003729">
    <property type="term" value="F:mRNA binding"/>
    <property type="evidence" value="ECO:0007669"/>
    <property type="project" value="TreeGrafter"/>
</dbReference>
<feature type="compositionally biased region" description="Acidic residues" evidence="4">
    <location>
        <begin position="70"/>
        <end position="87"/>
    </location>
</feature>
<comment type="function">
    <text evidence="3">RNA-binding nucleolar protein required for pre-rRNA processing. Involved in production of 18S rRNA and assembly of small ribosomal subunit.</text>
</comment>
<name>A0AAD9ZDV0_9LECA</name>
<reference evidence="6" key="1">
    <citation type="submission" date="2022-11" db="EMBL/GenBank/DDBJ databases">
        <title>Chromosomal genome sequence assembly and mating type (MAT) locus characterization of the leprose asexual lichenized fungus Lepraria neglecta (Nyl.) Erichsen.</title>
        <authorList>
            <person name="Allen J.L."/>
            <person name="Pfeffer B."/>
        </authorList>
    </citation>
    <scope>NUCLEOTIDE SEQUENCE</scope>
    <source>
        <strain evidence="6">Allen 5258</strain>
    </source>
</reference>
<dbReference type="SMART" id="SM00025">
    <property type="entry name" value="Pumilio"/>
    <property type="match status" value="4"/>
</dbReference>
<dbReference type="SUPFAM" id="SSF48371">
    <property type="entry name" value="ARM repeat"/>
    <property type="match status" value="1"/>
</dbReference>
<feature type="region of interest" description="Disordered" evidence="4">
    <location>
        <begin position="1"/>
        <end position="141"/>
    </location>
</feature>
<keyword evidence="7" id="KW-1185">Reference proteome</keyword>
<feature type="domain" description="PUM-HD" evidence="5">
    <location>
        <begin position="150"/>
        <end position="519"/>
    </location>
</feature>
<evidence type="ECO:0000256" key="4">
    <source>
        <dbReference type="SAM" id="MobiDB-lite"/>
    </source>
</evidence>
<feature type="region of interest" description="Disordered" evidence="4">
    <location>
        <begin position="661"/>
        <end position="703"/>
    </location>
</feature>
<evidence type="ECO:0000256" key="3">
    <source>
        <dbReference type="ARBA" id="ARBA00024893"/>
    </source>
</evidence>
<dbReference type="InterPro" id="IPR033133">
    <property type="entry name" value="PUM-HD"/>
</dbReference>
<dbReference type="PROSITE" id="PS50303">
    <property type="entry name" value="PUM_HD"/>
    <property type="match status" value="1"/>
</dbReference>
<dbReference type="Proteomes" id="UP001276659">
    <property type="component" value="Unassembled WGS sequence"/>
</dbReference>
<dbReference type="InterPro" id="IPR016024">
    <property type="entry name" value="ARM-type_fold"/>
</dbReference>
<dbReference type="EMBL" id="JASNWA010000004">
    <property type="protein sequence ID" value="KAK3176255.1"/>
    <property type="molecule type" value="Genomic_DNA"/>
</dbReference>
<evidence type="ECO:0000313" key="6">
    <source>
        <dbReference type="EMBL" id="KAK3176255.1"/>
    </source>
</evidence>
<accession>A0AAD9ZDV0</accession>
<protein>
    <recommendedName>
        <fullName evidence="5">PUM-HD domain-containing protein</fullName>
    </recommendedName>
</protein>
<gene>
    <name evidence="6" type="ORF">OEA41_007578</name>
</gene>
<evidence type="ECO:0000256" key="2">
    <source>
        <dbReference type="ARBA" id="ARBA00022884"/>
    </source>
</evidence>
<dbReference type="InterPro" id="IPR040059">
    <property type="entry name" value="PUM3"/>
</dbReference>
<sequence length="703" mass="77885">MAGIKRKGAFDAKYQAVNSQKKQKKDEKRPKTSKSIQPLETETDSEPIVESDTTSQSGDDDGVSWPSDHEGEESDELGGVSEEDNEDGGIKIAVEAANEAQPKTNNTPTNGQSTGSSKEAHAKQKVEKQERKAAKPNADSIAGSKKLWERLRRKSHVPKDERKTLVTELFEIITGRVKDFVFKHDSVRVIQTALKHANVDQRKMIAKELKGEYKTLAESKYAKFLIGKMLVHGDEETRDLVVPEFYGHVRRMMKHPEASWILDDIYRGIATPSQKAILLREWYGAEYALFKSNGKGPVSADLKELLTETPEKRTPIMRSLLDLINLLVQKKTTGFTMLHDAMLQYFLNVQLGSEEMTEFIELLKGDEEGDLLKNLAFTKSGACLVCLALAYGNAKDRKHILRTYKETMQTLAYDVHGHQVLLAVYDVIDDTVLVSKSVFPELVGKDPKSESQQQDLLAAATHLNARIPLLYLFCSKSKAILSNEDLKLLDEIHRIRTTTSKKDPEQRRKELVASLSPALLSLIASHAKDLVSSSFGCQFITEVLLGSIDGRESALNAIAALTDGDKETRDPLNQPAAGRMLKTLVQGGRFNPATKAVDPVDPPLGFHNILYKAIEDDIVTWAIGNNSFVVVGLLEAPGFSKAEELKKILSKKDYKQRLVEAAVSSENGHSEKKGKKAKGRKPGEKTSAGNKGTQLLLKKLDSS</sequence>
<organism evidence="6 7">
    <name type="scientific">Lepraria neglecta</name>
    <dbReference type="NCBI Taxonomy" id="209136"/>
    <lineage>
        <taxon>Eukaryota</taxon>
        <taxon>Fungi</taxon>
        <taxon>Dikarya</taxon>
        <taxon>Ascomycota</taxon>
        <taxon>Pezizomycotina</taxon>
        <taxon>Lecanoromycetes</taxon>
        <taxon>OSLEUM clade</taxon>
        <taxon>Lecanoromycetidae</taxon>
        <taxon>Lecanorales</taxon>
        <taxon>Lecanorineae</taxon>
        <taxon>Stereocaulaceae</taxon>
        <taxon>Lepraria</taxon>
    </lineage>
</organism>
<evidence type="ECO:0000259" key="5">
    <source>
        <dbReference type="PROSITE" id="PS50303"/>
    </source>
</evidence>
<dbReference type="GO" id="GO:0006417">
    <property type="term" value="P:regulation of translation"/>
    <property type="evidence" value="ECO:0007669"/>
    <property type="project" value="TreeGrafter"/>
</dbReference>
<dbReference type="Pfam" id="PF08144">
    <property type="entry name" value="CPL"/>
    <property type="match status" value="1"/>
</dbReference>
<dbReference type="AlphaFoldDB" id="A0AAD9ZDV0"/>
<evidence type="ECO:0000256" key="1">
    <source>
        <dbReference type="ARBA" id="ARBA00022737"/>
    </source>
</evidence>
<proteinExistence type="predicted"/>
<dbReference type="Gene3D" id="1.25.10.10">
    <property type="entry name" value="Leucine-rich Repeat Variant"/>
    <property type="match status" value="1"/>
</dbReference>
<dbReference type="InterPro" id="IPR001313">
    <property type="entry name" value="Pumilio_RNA-bd_rpt"/>
</dbReference>
<keyword evidence="2" id="KW-0694">RNA-binding</keyword>
<feature type="compositionally biased region" description="Basic and acidic residues" evidence="4">
    <location>
        <begin position="118"/>
        <end position="133"/>
    </location>
</feature>
<comment type="caution">
    <text evidence="6">The sequence shown here is derived from an EMBL/GenBank/DDBJ whole genome shotgun (WGS) entry which is preliminary data.</text>
</comment>
<dbReference type="InterPro" id="IPR011989">
    <property type="entry name" value="ARM-like"/>
</dbReference>
<evidence type="ECO:0000313" key="7">
    <source>
        <dbReference type="Proteomes" id="UP001276659"/>
    </source>
</evidence>
<dbReference type="PANTHER" id="PTHR13389:SF0">
    <property type="entry name" value="PUMILIO HOMOLOG 3"/>
    <property type="match status" value="1"/>
</dbReference>
<feature type="compositionally biased region" description="Polar residues" evidence="4">
    <location>
        <begin position="101"/>
        <end position="117"/>
    </location>
</feature>
<dbReference type="InterPro" id="IPR012959">
    <property type="entry name" value="CPL_dom"/>
</dbReference>
<keyword evidence="1" id="KW-0677">Repeat</keyword>
<dbReference type="GO" id="GO:0005730">
    <property type="term" value="C:nucleolus"/>
    <property type="evidence" value="ECO:0007669"/>
    <property type="project" value="TreeGrafter"/>
</dbReference>